<dbReference type="AlphaFoldDB" id="R7YYG5"/>
<dbReference type="PANTHER" id="PTHR33112:SF12">
    <property type="entry name" value="HETEROKARYON INCOMPATIBILITY DOMAIN-CONTAINING PROTEIN"/>
    <property type="match status" value="1"/>
</dbReference>
<dbReference type="HOGENOM" id="CLU_639367_0_0_1"/>
<evidence type="ECO:0000259" key="1">
    <source>
        <dbReference type="Pfam" id="PF06985"/>
    </source>
</evidence>
<gene>
    <name evidence="2" type="ORF">W97_06231</name>
</gene>
<feature type="domain" description="Heterokaryon incompatibility" evidence="1">
    <location>
        <begin position="283"/>
        <end position="429"/>
    </location>
</feature>
<dbReference type="PANTHER" id="PTHR33112">
    <property type="entry name" value="DOMAIN PROTEIN, PUTATIVE-RELATED"/>
    <property type="match status" value="1"/>
</dbReference>
<evidence type="ECO:0000313" key="3">
    <source>
        <dbReference type="Proteomes" id="UP000016924"/>
    </source>
</evidence>
<sequence>MEPPSKRARLKKTEADTNRRTRLFSASDETFPATFPRQIYKREDIDVAPVTGRKRLQQREEMGDAAYRRTRPQSAALGIDDITPIIYNPVLALPAMPVLVSNSESPIASVDTSLRLRQPIGLCDCCTALELSFNALRPQPNGDKEVYNPADEYARESSFEYALSRENPGNEFDDKLQDKATWVIFGIPKYSCDRFRTMRITQPKFIDLLPAPATVNSPESGTFVARIIGEALEPKLINEWVHGCQNLHVGTCPPISTHTFDFPFWAIDVVDMRLCTIPDDALYIALSYVWGPVEASVTTKDNLSSRQQIGGLHSTIKVAAQVIKDSVALVRGMGHRYLWIDQLCVIRGEDDLLKQTLRAMGQIYRCAFVTIVAATGKDANAGLPGVREGSRPQTQLAYHLGHGSNRVALVNALNSPSLEGTAYMERAWT</sequence>
<proteinExistence type="predicted"/>
<protein>
    <recommendedName>
        <fullName evidence="1">Heterokaryon incompatibility domain-containing protein</fullName>
    </recommendedName>
</protein>
<dbReference type="EMBL" id="JH767583">
    <property type="protein sequence ID" value="EON66829.1"/>
    <property type="molecule type" value="Genomic_DNA"/>
</dbReference>
<dbReference type="OrthoDB" id="5135333at2759"/>
<accession>R7YYG5</accession>
<keyword evidence="3" id="KW-1185">Reference proteome</keyword>
<dbReference type="STRING" id="1168221.R7YYG5"/>
<dbReference type="Proteomes" id="UP000016924">
    <property type="component" value="Unassembled WGS sequence"/>
</dbReference>
<dbReference type="Pfam" id="PF06985">
    <property type="entry name" value="HET"/>
    <property type="match status" value="1"/>
</dbReference>
<evidence type="ECO:0000313" key="2">
    <source>
        <dbReference type="EMBL" id="EON66829.1"/>
    </source>
</evidence>
<name>R7YYG5_CONA1</name>
<dbReference type="InterPro" id="IPR010730">
    <property type="entry name" value="HET"/>
</dbReference>
<dbReference type="GeneID" id="19903542"/>
<dbReference type="RefSeq" id="XP_007782146.1">
    <property type="nucleotide sequence ID" value="XM_007783956.1"/>
</dbReference>
<reference evidence="3" key="1">
    <citation type="submission" date="2012-06" db="EMBL/GenBank/DDBJ databases">
        <title>The genome sequence of Coniosporium apollinis CBS 100218.</title>
        <authorList>
            <consortium name="The Broad Institute Genome Sequencing Platform"/>
            <person name="Cuomo C."/>
            <person name="Gorbushina A."/>
            <person name="Noack S."/>
            <person name="Walker B."/>
            <person name="Young S.K."/>
            <person name="Zeng Q."/>
            <person name="Gargeya S."/>
            <person name="Fitzgerald M."/>
            <person name="Haas B."/>
            <person name="Abouelleil A."/>
            <person name="Alvarado L."/>
            <person name="Arachchi H.M."/>
            <person name="Berlin A.M."/>
            <person name="Chapman S.B."/>
            <person name="Goldberg J."/>
            <person name="Griggs A."/>
            <person name="Gujja S."/>
            <person name="Hansen M."/>
            <person name="Howarth C."/>
            <person name="Imamovic A."/>
            <person name="Larimer J."/>
            <person name="McCowan C."/>
            <person name="Montmayeur A."/>
            <person name="Murphy C."/>
            <person name="Neiman D."/>
            <person name="Pearson M."/>
            <person name="Priest M."/>
            <person name="Roberts A."/>
            <person name="Saif S."/>
            <person name="Shea T."/>
            <person name="Sisk P."/>
            <person name="Sykes S."/>
            <person name="Wortman J."/>
            <person name="Nusbaum C."/>
            <person name="Birren B."/>
        </authorList>
    </citation>
    <scope>NUCLEOTIDE SEQUENCE [LARGE SCALE GENOMIC DNA]</scope>
    <source>
        <strain evidence="3">CBS 100218</strain>
    </source>
</reference>
<organism evidence="2 3">
    <name type="scientific">Coniosporium apollinis (strain CBS 100218)</name>
    <name type="common">Rock-inhabiting black yeast</name>
    <dbReference type="NCBI Taxonomy" id="1168221"/>
    <lineage>
        <taxon>Eukaryota</taxon>
        <taxon>Fungi</taxon>
        <taxon>Dikarya</taxon>
        <taxon>Ascomycota</taxon>
        <taxon>Pezizomycotina</taxon>
        <taxon>Dothideomycetes</taxon>
        <taxon>Dothideomycetes incertae sedis</taxon>
        <taxon>Coniosporium</taxon>
    </lineage>
</organism>